<reference evidence="3" key="1">
    <citation type="journal article" date="2019" name="Int. J. Syst. Evol. Microbiol.">
        <title>The Global Catalogue of Microorganisms (GCM) 10K type strain sequencing project: providing services to taxonomists for standard genome sequencing and annotation.</title>
        <authorList>
            <consortium name="The Broad Institute Genomics Platform"/>
            <consortium name="The Broad Institute Genome Sequencing Center for Infectious Disease"/>
            <person name="Wu L."/>
            <person name="Ma J."/>
        </authorList>
    </citation>
    <scope>NUCLEOTIDE SEQUENCE [LARGE SCALE GENOMIC DNA]</scope>
    <source>
        <strain evidence="3">JCM 13250</strain>
    </source>
</reference>
<evidence type="ECO:0000256" key="1">
    <source>
        <dbReference type="SAM" id="Phobius"/>
    </source>
</evidence>
<sequence>MKVEIWQVPILVMAAVVALEFIGGTVLGWLRRNRPAAAPAAPRPGSYLRIAVHAVLALAATALLVAMFMNMGTSTGAKVTTLASMVIDLVAVRLTYQSIQQMKADNEARQALRSSPGAGDAPAS</sequence>
<dbReference type="RefSeq" id="WP_344129690.1">
    <property type="nucleotide sequence ID" value="NZ_BAAALT010000060.1"/>
</dbReference>
<gene>
    <name evidence="2" type="ORF">GCM10009682_24470</name>
</gene>
<organism evidence="2 3">
    <name type="scientific">Luedemannella flava</name>
    <dbReference type="NCBI Taxonomy" id="349316"/>
    <lineage>
        <taxon>Bacteria</taxon>
        <taxon>Bacillati</taxon>
        <taxon>Actinomycetota</taxon>
        <taxon>Actinomycetes</taxon>
        <taxon>Micromonosporales</taxon>
        <taxon>Micromonosporaceae</taxon>
        <taxon>Luedemannella</taxon>
    </lineage>
</organism>
<dbReference type="Proteomes" id="UP001500218">
    <property type="component" value="Unassembled WGS sequence"/>
</dbReference>
<accession>A0ABP4Y671</accession>
<proteinExistence type="predicted"/>
<dbReference type="EMBL" id="BAAALT010000060">
    <property type="protein sequence ID" value="GAA1801678.1"/>
    <property type="molecule type" value="Genomic_DNA"/>
</dbReference>
<evidence type="ECO:0000313" key="2">
    <source>
        <dbReference type="EMBL" id="GAA1801678.1"/>
    </source>
</evidence>
<keyword evidence="3" id="KW-1185">Reference proteome</keyword>
<protein>
    <recommendedName>
        <fullName evidence="4">DUF1622 domain-containing protein</fullName>
    </recommendedName>
</protein>
<feature type="transmembrane region" description="Helical" evidence="1">
    <location>
        <begin position="6"/>
        <end position="30"/>
    </location>
</feature>
<name>A0ABP4Y671_9ACTN</name>
<evidence type="ECO:0000313" key="3">
    <source>
        <dbReference type="Proteomes" id="UP001500218"/>
    </source>
</evidence>
<feature type="transmembrane region" description="Helical" evidence="1">
    <location>
        <begin position="50"/>
        <end position="69"/>
    </location>
</feature>
<keyword evidence="1" id="KW-0812">Transmembrane</keyword>
<feature type="transmembrane region" description="Helical" evidence="1">
    <location>
        <begin position="75"/>
        <end position="96"/>
    </location>
</feature>
<evidence type="ECO:0008006" key="4">
    <source>
        <dbReference type="Google" id="ProtNLM"/>
    </source>
</evidence>
<keyword evidence="1" id="KW-1133">Transmembrane helix</keyword>
<comment type="caution">
    <text evidence="2">The sequence shown here is derived from an EMBL/GenBank/DDBJ whole genome shotgun (WGS) entry which is preliminary data.</text>
</comment>
<keyword evidence="1" id="KW-0472">Membrane</keyword>